<dbReference type="InterPro" id="IPR036373">
    <property type="entry name" value="Ribosomal_bL17_sf"/>
</dbReference>
<dbReference type="STRING" id="77020.A0A0M9VNV3"/>
<reference evidence="5 6" key="1">
    <citation type="submission" date="2015-07" db="EMBL/GenBank/DDBJ databases">
        <title>Draft Genome Sequence of Malassezia furfur CBS1878 and Malassezia pachydermatis CBS1879.</title>
        <authorList>
            <person name="Triana S."/>
            <person name="Ohm R."/>
            <person name="Gonzalez A."/>
            <person name="DeCock H."/>
            <person name="Restrepo S."/>
            <person name="Celis A."/>
        </authorList>
    </citation>
    <scope>NUCLEOTIDE SEQUENCE [LARGE SCALE GENOMIC DNA]</scope>
    <source>
        <strain evidence="5 6">CBS 1879</strain>
    </source>
</reference>
<organism evidence="5 6">
    <name type="scientific">Malassezia pachydermatis</name>
    <dbReference type="NCBI Taxonomy" id="77020"/>
    <lineage>
        <taxon>Eukaryota</taxon>
        <taxon>Fungi</taxon>
        <taxon>Dikarya</taxon>
        <taxon>Basidiomycota</taxon>
        <taxon>Ustilaginomycotina</taxon>
        <taxon>Malasseziomycetes</taxon>
        <taxon>Malasseziales</taxon>
        <taxon>Malasseziaceae</taxon>
        <taxon>Malassezia</taxon>
    </lineage>
</organism>
<dbReference type="InterPro" id="IPR047859">
    <property type="entry name" value="Ribosomal_bL17_CS"/>
</dbReference>
<dbReference type="Gene3D" id="3.90.1030.10">
    <property type="entry name" value="Ribosomal protein L17"/>
    <property type="match status" value="1"/>
</dbReference>
<dbReference type="PANTHER" id="PTHR14413:SF16">
    <property type="entry name" value="LARGE RIBOSOMAL SUBUNIT PROTEIN BL17M"/>
    <property type="match status" value="1"/>
</dbReference>
<keyword evidence="3 4" id="KW-0687">Ribonucleoprotein</keyword>
<dbReference type="AlphaFoldDB" id="A0A0M9VNV3"/>
<comment type="similarity">
    <text evidence="1 4">Belongs to the bacterial ribosomal protein bL17 family.</text>
</comment>
<keyword evidence="6" id="KW-1185">Reference proteome</keyword>
<dbReference type="Proteomes" id="UP000037751">
    <property type="component" value="Unassembled WGS sequence"/>
</dbReference>
<dbReference type="PANTHER" id="PTHR14413">
    <property type="entry name" value="RIBOSOMAL PROTEIN L17"/>
    <property type="match status" value="1"/>
</dbReference>
<dbReference type="GO" id="GO:0005762">
    <property type="term" value="C:mitochondrial large ribosomal subunit"/>
    <property type="evidence" value="ECO:0007669"/>
    <property type="project" value="TreeGrafter"/>
</dbReference>
<accession>A0A0M9VNV3</accession>
<dbReference type="EMBL" id="LGAV01000005">
    <property type="protein sequence ID" value="KOS13762.1"/>
    <property type="molecule type" value="Genomic_DNA"/>
</dbReference>
<evidence type="ECO:0000313" key="6">
    <source>
        <dbReference type="Proteomes" id="UP000037751"/>
    </source>
</evidence>
<gene>
    <name evidence="5" type="ORF">Malapachy_1817</name>
</gene>
<dbReference type="GO" id="GO:0006412">
    <property type="term" value="P:translation"/>
    <property type="evidence" value="ECO:0007669"/>
    <property type="project" value="InterPro"/>
</dbReference>
<evidence type="ECO:0000256" key="3">
    <source>
        <dbReference type="ARBA" id="ARBA00023274"/>
    </source>
</evidence>
<proteinExistence type="inferred from homology"/>
<evidence type="ECO:0000313" key="5">
    <source>
        <dbReference type="EMBL" id="KOS13762.1"/>
    </source>
</evidence>
<dbReference type="InterPro" id="IPR000456">
    <property type="entry name" value="Ribosomal_bL17"/>
</dbReference>
<dbReference type="GO" id="GO:0003735">
    <property type="term" value="F:structural constituent of ribosome"/>
    <property type="evidence" value="ECO:0007669"/>
    <property type="project" value="InterPro"/>
</dbReference>
<dbReference type="NCBIfam" id="TIGR00059">
    <property type="entry name" value="L17"/>
    <property type="match status" value="1"/>
</dbReference>
<evidence type="ECO:0000256" key="1">
    <source>
        <dbReference type="ARBA" id="ARBA00008777"/>
    </source>
</evidence>
<evidence type="ECO:0000256" key="2">
    <source>
        <dbReference type="ARBA" id="ARBA00022980"/>
    </source>
</evidence>
<dbReference type="SUPFAM" id="SSF64263">
    <property type="entry name" value="Prokaryotic ribosomal protein L17"/>
    <property type="match status" value="1"/>
</dbReference>
<protein>
    <submittedName>
        <fullName evidence="5">Ribosomal protein l17</fullName>
    </submittedName>
</protein>
<sequence>MKRLAFRKLGRSSSHRNHLLRNLVTSLLTHERIVTTVAKAKEASRMADKMITLGKRGTPTALSSAQSYLFNPAITLPRLNEMAKRYADRAGGYTRVHLMGHRKGDNAPRAVLELVDNPTDVKLDMTARTMAREAYILLHKAHKNIGWEALQSLIQAQASIPIEQDTRFHDLTRRNIAKLIRFRGDEARKELSTKAAQYLERMWAENTLEGPRRPDTERWDAMELARPSRGRTLTRPMKGNRVYAGELLPEVAAKVGEETEVAKPIRRRDRSMAPTRIVRTQKPSVVRLAKGVFAKRNVRGVARPSS</sequence>
<dbReference type="RefSeq" id="XP_017991394.1">
    <property type="nucleotide sequence ID" value="XM_018136315.1"/>
</dbReference>
<dbReference type="GeneID" id="28728190"/>
<dbReference type="VEuPathDB" id="FungiDB:Malapachy_1817"/>
<evidence type="ECO:0000256" key="4">
    <source>
        <dbReference type="RuleBase" id="RU000660"/>
    </source>
</evidence>
<comment type="caution">
    <text evidence="5">The sequence shown here is derived from an EMBL/GenBank/DDBJ whole genome shotgun (WGS) entry which is preliminary data.</text>
</comment>
<dbReference type="PROSITE" id="PS01167">
    <property type="entry name" value="RIBOSOMAL_L17"/>
    <property type="match status" value="1"/>
</dbReference>
<dbReference type="OrthoDB" id="275000at2759"/>
<dbReference type="Pfam" id="PF01196">
    <property type="entry name" value="Ribosomal_L17"/>
    <property type="match status" value="1"/>
</dbReference>
<keyword evidence="2 4" id="KW-0689">Ribosomal protein</keyword>
<name>A0A0M9VNV3_9BASI</name>